<evidence type="ECO:0008006" key="4">
    <source>
        <dbReference type="Google" id="ProtNLM"/>
    </source>
</evidence>
<accession>A0AA48L838</accession>
<gene>
    <name evidence="2" type="ORF">CcaverHIS019_0600850</name>
</gene>
<evidence type="ECO:0000313" key="2">
    <source>
        <dbReference type="EMBL" id="BEI93626.1"/>
    </source>
</evidence>
<proteinExistence type="predicted"/>
<dbReference type="EMBL" id="AP028217">
    <property type="protein sequence ID" value="BEI93626.1"/>
    <property type="molecule type" value="Genomic_DNA"/>
</dbReference>
<evidence type="ECO:0000256" key="1">
    <source>
        <dbReference type="SAM" id="MobiDB-lite"/>
    </source>
</evidence>
<feature type="region of interest" description="Disordered" evidence="1">
    <location>
        <begin position="1"/>
        <end position="66"/>
    </location>
</feature>
<dbReference type="Proteomes" id="UP001233271">
    <property type="component" value="Chromosome 6"/>
</dbReference>
<evidence type="ECO:0000313" key="3">
    <source>
        <dbReference type="Proteomes" id="UP001233271"/>
    </source>
</evidence>
<protein>
    <recommendedName>
        <fullName evidence="4">Myb-like domain-containing protein</fullName>
    </recommendedName>
</protein>
<organism evidence="2 3">
    <name type="scientific">Cutaneotrichosporon cavernicola</name>
    <dbReference type="NCBI Taxonomy" id="279322"/>
    <lineage>
        <taxon>Eukaryota</taxon>
        <taxon>Fungi</taxon>
        <taxon>Dikarya</taxon>
        <taxon>Basidiomycota</taxon>
        <taxon>Agaricomycotina</taxon>
        <taxon>Tremellomycetes</taxon>
        <taxon>Trichosporonales</taxon>
        <taxon>Trichosporonaceae</taxon>
        <taxon>Cutaneotrichosporon</taxon>
    </lineage>
</organism>
<feature type="compositionally biased region" description="Basic and acidic residues" evidence="1">
    <location>
        <begin position="35"/>
        <end position="47"/>
    </location>
</feature>
<feature type="compositionally biased region" description="Polar residues" evidence="1">
    <location>
        <begin position="1"/>
        <end position="17"/>
    </location>
</feature>
<dbReference type="GeneID" id="85497496"/>
<dbReference type="RefSeq" id="XP_060458891.1">
    <property type="nucleotide sequence ID" value="XM_060602504.1"/>
</dbReference>
<name>A0AA48L838_9TREE</name>
<keyword evidence="3" id="KW-1185">Reference proteome</keyword>
<sequence length="123" mass="13363">MPHTRSVSPAVPSTSQVEDVKPILTKTSNKNLKSRKCDPDSDEDTKPPKRSRTTTTSNPVPRNRPWTADDYLALFEAVTKHGAGAKAFSVVPGRTVRQAAGAWRDVVGPACREALVAKAAKRR</sequence>
<dbReference type="AlphaFoldDB" id="A0AA48L838"/>
<reference evidence="2" key="1">
    <citation type="journal article" date="2023" name="BMC Genomics">
        <title>Chromosome-level genome assemblies of Cutaneotrichosporon spp. (Trichosporonales, Basidiomycota) reveal imbalanced evolution between nucleotide sequences and chromosome synteny.</title>
        <authorList>
            <person name="Kobayashi Y."/>
            <person name="Kayamori A."/>
            <person name="Aoki K."/>
            <person name="Shiwa Y."/>
            <person name="Matsutani M."/>
            <person name="Fujita N."/>
            <person name="Sugita T."/>
            <person name="Iwasaki W."/>
            <person name="Tanaka N."/>
            <person name="Takashima M."/>
        </authorList>
    </citation>
    <scope>NUCLEOTIDE SEQUENCE</scope>
    <source>
        <strain evidence="2">HIS019</strain>
    </source>
</reference>
<dbReference type="KEGG" id="ccac:CcaHIS019_0600850"/>